<name>A0AAV4CSZ2_9GAST</name>
<keyword evidence="4" id="KW-1185">Reference proteome</keyword>
<feature type="compositionally biased region" description="Basic residues" evidence="1">
    <location>
        <begin position="43"/>
        <end position="64"/>
    </location>
</feature>
<keyword evidence="2" id="KW-1133">Transmembrane helix</keyword>
<feature type="transmembrane region" description="Helical" evidence="2">
    <location>
        <begin position="20"/>
        <end position="38"/>
    </location>
</feature>
<comment type="caution">
    <text evidence="3">The sequence shown here is derived from an EMBL/GenBank/DDBJ whole genome shotgun (WGS) entry which is preliminary data.</text>
</comment>
<gene>
    <name evidence="3" type="ORF">PoB_006149900</name>
</gene>
<keyword evidence="2" id="KW-0472">Membrane</keyword>
<organism evidence="3 4">
    <name type="scientific">Plakobranchus ocellatus</name>
    <dbReference type="NCBI Taxonomy" id="259542"/>
    <lineage>
        <taxon>Eukaryota</taxon>
        <taxon>Metazoa</taxon>
        <taxon>Spiralia</taxon>
        <taxon>Lophotrochozoa</taxon>
        <taxon>Mollusca</taxon>
        <taxon>Gastropoda</taxon>
        <taxon>Heterobranchia</taxon>
        <taxon>Euthyneura</taxon>
        <taxon>Panpulmonata</taxon>
        <taxon>Sacoglossa</taxon>
        <taxon>Placobranchoidea</taxon>
        <taxon>Plakobranchidae</taxon>
        <taxon>Plakobranchus</taxon>
    </lineage>
</organism>
<dbReference type="AlphaFoldDB" id="A0AAV4CSZ2"/>
<proteinExistence type="predicted"/>
<evidence type="ECO:0008006" key="5">
    <source>
        <dbReference type="Google" id="ProtNLM"/>
    </source>
</evidence>
<dbReference type="Proteomes" id="UP000735302">
    <property type="component" value="Unassembled WGS sequence"/>
</dbReference>
<accession>A0AAV4CSZ2</accession>
<feature type="compositionally biased region" description="Basic and acidic residues" evidence="1">
    <location>
        <begin position="65"/>
        <end position="84"/>
    </location>
</feature>
<protein>
    <recommendedName>
        <fullName evidence="5">60S ribosomal protein L41</fullName>
    </recommendedName>
</protein>
<keyword evidence="2" id="KW-0812">Transmembrane</keyword>
<sequence length="84" mass="10218">MFVLSTFHKNTSLAQPEFRYHSESINNITIAILMRTLAVRRKRRRIRKAKKTRDKRKAKTTWKRRNVEADYKDKKEKEKGKDRL</sequence>
<evidence type="ECO:0000256" key="1">
    <source>
        <dbReference type="SAM" id="MobiDB-lite"/>
    </source>
</evidence>
<dbReference type="EMBL" id="BLXT01006951">
    <property type="protein sequence ID" value="GFO34994.1"/>
    <property type="molecule type" value="Genomic_DNA"/>
</dbReference>
<evidence type="ECO:0000256" key="2">
    <source>
        <dbReference type="SAM" id="Phobius"/>
    </source>
</evidence>
<evidence type="ECO:0000313" key="3">
    <source>
        <dbReference type="EMBL" id="GFO34994.1"/>
    </source>
</evidence>
<feature type="region of interest" description="Disordered" evidence="1">
    <location>
        <begin position="43"/>
        <end position="84"/>
    </location>
</feature>
<evidence type="ECO:0000313" key="4">
    <source>
        <dbReference type="Proteomes" id="UP000735302"/>
    </source>
</evidence>
<reference evidence="3 4" key="1">
    <citation type="journal article" date="2021" name="Elife">
        <title>Chloroplast acquisition without the gene transfer in kleptoplastic sea slugs, Plakobranchus ocellatus.</title>
        <authorList>
            <person name="Maeda T."/>
            <person name="Takahashi S."/>
            <person name="Yoshida T."/>
            <person name="Shimamura S."/>
            <person name="Takaki Y."/>
            <person name="Nagai Y."/>
            <person name="Toyoda A."/>
            <person name="Suzuki Y."/>
            <person name="Arimoto A."/>
            <person name="Ishii H."/>
            <person name="Satoh N."/>
            <person name="Nishiyama T."/>
            <person name="Hasebe M."/>
            <person name="Maruyama T."/>
            <person name="Minagawa J."/>
            <person name="Obokata J."/>
            <person name="Shigenobu S."/>
        </authorList>
    </citation>
    <scope>NUCLEOTIDE SEQUENCE [LARGE SCALE GENOMIC DNA]</scope>
</reference>